<reference evidence="3" key="1">
    <citation type="journal article" date="2020" name="Nature">
        <title>Giant virus diversity and host interactions through global metagenomics.</title>
        <authorList>
            <person name="Schulz F."/>
            <person name="Roux S."/>
            <person name="Paez-Espino D."/>
            <person name="Jungbluth S."/>
            <person name="Walsh D.A."/>
            <person name="Denef V.J."/>
            <person name="McMahon K.D."/>
            <person name="Konstantinidis K.T."/>
            <person name="Eloe-Fadrosh E.A."/>
            <person name="Kyrpides N.C."/>
            <person name="Woyke T."/>
        </authorList>
    </citation>
    <scope>NUCLEOTIDE SEQUENCE</scope>
    <source>
        <strain evidence="3">GVMAG-M-3300023184-190</strain>
    </source>
</reference>
<feature type="region of interest" description="Disordered" evidence="1">
    <location>
        <begin position="1"/>
        <end position="21"/>
    </location>
</feature>
<dbReference type="AlphaFoldDB" id="A0A6C0I3E9"/>
<keyword evidence="2" id="KW-0812">Transmembrane</keyword>
<keyword evidence="2" id="KW-0472">Membrane</keyword>
<dbReference type="EMBL" id="MN740092">
    <property type="protein sequence ID" value="QHT87541.1"/>
    <property type="molecule type" value="Genomic_DNA"/>
</dbReference>
<evidence type="ECO:0000256" key="2">
    <source>
        <dbReference type="SAM" id="Phobius"/>
    </source>
</evidence>
<protein>
    <submittedName>
        <fullName evidence="3">Uncharacterized protein</fullName>
    </submittedName>
</protein>
<evidence type="ECO:0000256" key="1">
    <source>
        <dbReference type="SAM" id="MobiDB-lite"/>
    </source>
</evidence>
<proteinExistence type="predicted"/>
<accession>A0A6C0I3E9</accession>
<evidence type="ECO:0000313" key="3">
    <source>
        <dbReference type="EMBL" id="QHT87541.1"/>
    </source>
</evidence>
<keyword evidence="2" id="KW-1133">Transmembrane helix</keyword>
<name>A0A6C0I3E9_9ZZZZ</name>
<sequence length="462" mass="52149">MNKWKIPTPATPTPAPATTKPASLTLDYTELNKILTPEQMSPDFIKNLFLEGKISKKQFDLLVQFSKNSNIKLPLWFLTEISTAQKAKDDKNTQVSSQFDKSNGFMRLIPIQHNYINTFQYTAKDLTIETTDKSYKPNGLYKISSSSYANINQGPFKAFNGSTTEYWKTNFMSNMVDKYNTNQIMYNQNPYTGTNHSTYQGGTVTDAPIKNAVKNMNVTSTGSSYFVTTAEGKQRNKTKYAGEWIQVNLPYKIYLQKMSLLTPVIDNNKYTYPRIMTLLGGNPRRPGRNVEDGDWNTLSTYVLTNAAKPPYTGQALDPDEILGRKLVQPLKKYSCFRLVITQAADYVGFVSINQWNLWGTVNRLENEGFTTLSNSSLLDDTKTSRYSSYSYSNIKGGEESLEGFSNTNNQIQDGEYDIKKKPDRNDVALHDAKELSFFQENIHALGLLAITSVLILAVLLAK</sequence>
<organism evidence="3">
    <name type="scientific">viral metagenome</name>
    <dbReference type="NCBI Taxonomy" id="1070528"/>
    <lineage>
        <taxon>unclassified sequences</taxon>
        <taxon>metagenomes</taxon>
        <taxon>organismal metagenomes</taxon>
    </lineage>
</organism>
<feature type="transmembrane region" description="Helical" evidence="2">
    <location>
        <begin position="442"/>
        <end position="461"/>
    </location>
</feature>